<accession>A0A1G1V0W7</accession>
<evidence type="ECO:0000313" key="2">
    <source>
        <dbReference type="Proteomes" id="UP000177967"/>
    </source>
</evidence>
<evidence type="ECO:0000313" key="1">
    <source>
        <dbReference type="EMBL" id="OGY09027.1"/>
    </source>
</evidence>
<dbReference type="EMBL" id="MHBW01000017">
    <property type="protein sequence ID" value="OGY09027.1"/>
    <property type="molecule type" value="Genomic_DNA"/>
</dbReference>
<dbReference type="AlphaFoldDB" id="A0A1G1V0W7"/>
<comment type="caution">
    <text evidence="1">The sequence shown here is derived from an EMBL/GenBank/DDBJ whole genome shotgun (WGS) entry which is preliminary data.</text>
</comment>
<evidence type="ECO:0008006" key="3">
    <source>
        <dbReference type="Google" id="ProtNLM"/>
    </source>
</evidence>
<gene>
    <name evidence="1" type="ORF">A2782_00885</name>
</gene>
<protein>
    <recommendedName>
        <fullName evidence="3">Glycosyl transferase family 1 domain-containing protein</fullName>
    </recommendedName>
</protein>
<dbReference type="STRING" id="1797513.A2782_00885"/>
<proteinExistence type="predicted"/>
<reference evidence="1 2" key="1">
    <citation type="journal article" date="2016" name="Nat. Commun.">
        <title>Thousands of microbial genomes shed light on interconnected biogeochemical processes in an aquifer system.</title>
        <authorList>
            <person name="Anantharaman K."/>
            <person name="Brown C.T."/>
            <person name="Hug L.A."/>
            <person name="Sharon I."/>
            <person name="Castelle C.J."/>
            <person name="Probst A.J."/>
            <person name="Thomas B.C."/>
            <person name="Singh A."/>
            <person name="Wilkins M.J."/>
            <person name="Karaoz U."/>
            <person name="Brodie E.L."/>
            <person name="Williams K.H."/>
            <person name="Hubbard S.S."/>
            <person name="Banfield J.F."/>
        </authorList>
    </citation>
    <scope>NUCLEOTIDE SEQUENCE [LARGE SCALE GENOMIC DNA]</scope>
</reference>
<dbReference type="SUPFAM" id="SSF53756">
    <property type="entry name" value="UDP-Glycosyltransferase/glycogen phosphorylase"/>
    <property type="match status" value="1"/>
</dbReference>
<name>A0A1G1V0W7_9BACT</name>
<organism evidence="1 2">
    <name type="scientific">Candidatus Blackburnbacteria bacterium RIFCSPHIGHO2_01_FULL_43_15b</name>
    <dbReference type="NCBI Taxonomy" id="1797513"/>
    <lineage>
        <taxon>Bacteria</taxon>
        <taxon>Candidatus Blackburniibacteriota</taxon>
    </lineage>
</organism>
<dbReference type="Proteomes" id="UP000177967">
    <property type="component" value="Unassembled WGS sequence"/>
</dbReference>
<sequence>MSTFKKFIPPDPRLDLPQTLQVDQEALAKVKVPIATTSASFKSDIARVYGEKSKDKGRDIVFSRGHFSMSIALFRQAHEMNLTSWLVDPVNYVTAKDWGKLKSVVFAGHVAARFPIVKKIKDMADTLIRGKLPLAEAIKIPLLYATSNTTQPIISVHYEIGNILVREGRRVLQVLTDPHVRPQYLLEASRENISFVVFNQDTKAEFLAKAKEANLEVDENRVIVSGPPVDPRIVRARKGKKLNWIGKRPLRLAVTTGGLGQNQDEICKLLENICPLVKTRQVQVILYASTLPDFRQMYENILVKHEISWADKLKDKTASARIIYSPSIVEANQSLIEHGFSWADGFVTKPSGDMAYDAAAAGCFILSLEPWGDWEVNVQKIFTDLAILKQAEPENFAGQIRELLASGWIRQAINNALRIDKLYLTGSKNIIKLQQKLAHT</sequence>